<evidence type="ECO:0000313" key="10">
    <source>
        <dbReference type="EnsemblMetazoa" id="MESCA007641-PA"/>
    </source>
</evidence>
<evidence type="ECO:0000256" key="4">
    <source>
        <dbReference type="ARBA" id="ARBA00023015"/>
    </source>
</evidence>
<dbReference type="EnsemblMetazoa" id="MESCA007641-RA">
    <property type="protein sequence ID" value="MESCA007641-PA"/>
    <property type="gene ID" value="MESCA007641"/>
</dbReference>
<dbReference type="EMBL" id="CAQQ02051272">
    <property type="status" value="NOT_ANNOTATED_CDS"/>
    <property type="molecule type" value="Genomic_DNA"/>
</dbReference>
<dbReference type="PANTHER" id="PTHR13512">
    <property type="entry name" value="MEDIATOR COMPLEX SUBUNIT 28"/>
    <property type="match status" value="1"/>
</dbReference>
<keyword evidence="4" id="KW-0805">Transcription regulation</keyword>
<dbReference type="HOGENOM" id="CLU_088358_0_0_1"/>
<proteinExistence type="inferred from homology"/>
<keyword evidence="11" id="KW-1185">Reference proteome</keyword>
<evidence type="ECO:0000256" key="1">
    <source>
        <dbReference type="ARBA" id="ARBA00004123"/>
    </source>
</evidence>
<dbReference type="InterPro" id="IPR021640">
    <property type="entry name" value="Mediator_Med28"/>
</dbReference>
<accession>T1GV57</accession>
<keyword evidence="5" id="KW-0175">Coiled coil</keyword>
<evidence type="ECO:0000256" key="2">
    <source>
        <dbReference type="ARBA" id="ARBA00005571"/>
    </source>
</evidence>
<dbReference type="AlphaFoldDB" id="T1GV57"/>
<name>T1GV57_MEGSC</name>
<dbReference type="Proteomes" id="UP000015102">
    <property type="component" value="Unassembled WGS sequence"/>
</dbReference>
<sequence length="252" mass="28692">MASSTNGNGNLMDEFEEAFQACLHALTKKETNTGVTKDEIELEVHETTNKFIDIAHQMEVFFLQKRFLLSTKPEMLLHEENTDLKNEIVRKEGLIKKHYNNLDEWKKLLNQQQSHHSSQQMQMQQQQQIPGGEMWQGGAGGMNKPPGIPPNMMSPQMAGVGGMPINPMHQQNPQHYQQMQQQQMLHAQQQQQMFQMQQQQNFIGPNRSPASGFVGQPNSNRMPSPLTYLEKTTSNIDMGNMGDRSLSILVCI</sequence>
<evidence type="ECO:0000313" key="11">
    <source>
        <dbReference type="Proteomes" id="UP000015102"/>
    </source>
</evidence>
<evidence type="ECO:0000256" key="9">
    <source>
        <dbReference type="ARBA" id="ARBA00031964"/>
    </source>
</evidence>
<evidence type="ECO:0000256" key="8">
    <source>
        <dbReference type="ARBA" id="ARBA00023242"/>
    </source>
</evidence>
<evidence type="ECO:0000256" key="7">
    <source>
        <dbReference type="ARBA" id="ARBA00023163"/>
    </source>
</evidence>
<dbReference type="Pfam" id="PF11594">
    <property type="entry name" value="Med28"/>
    <property type="match status" value="1"/>
</dbReference>
<comment type="subcellular location">
    <subcellularLocation>
        <location evidence="1">Nucleus</location>
    </subcellularLocation>
</comment>
<reference evidence="10" key="2">
    <citation type="submission" date="2015-06" db="UniProtKB">
        <authorList>
            <consortium name="EnsemblMetazoa"/>
        </authorList>
    </citation>
    <scope>IDENTIFICATION</scope>
</reference>
<comment type="similarity">
    <text evidence="2">Belongs to the Mediator complex subunit 28 family.</text>
</comment>
<dbReference type="OMA" id="NIGMPER"/>
<evidence type="ECO:0000256" key="5">
    <source>
        <dbReference type="ARBA" id="ARBA00023054"/>
    </source>
</evidence>
<dbReference type="STRING" id="36166.T1GV57"/>
<evidence type="ECO:0000256" key="6">
    <source>
        <dbReference type="ARBA" id="ARBA00023159"/>
    </source>
</evidence>
<keyword evidence="8" id="KW-0539">Nucleus</keyword>
<dbReference type="PANTHER" id="PTHR13512:SF2">
    <property type="entry name" value="MEDIATOR OF RNA POLYMERASE II TRANSCRIPTION SUBUNIT 28"/>
    <property type="match status" value="1"/>
</dbReference>
<protein>
    <recommendedName>
        <fullName evidence="3">Mediator of RNA polymerase II transcription subunit 28</fullName>
    </recommendedName>
    <alternativeName>
        <fullName evidence="9">Mediator complex subunit 28</fullName>
    </alternativeName>
</protein>
<evidence type="ECO:0000256" key="3">
    <source>
        <dbReference type="ARBA" id="ARBA00019683"/>
    </source>
</evidence>
<reference evidence="11" key="1">
    <citation type="submission" date="2013-02" db="EMBL/GenBank/DDBJ databases">
        <authorList>
            <person name="Hughes D."/>
        </authorList>
    </citation>
    <scope>NUCLEOTIDE SEQUENCE</scope>
    <source>
        <strain>Durham</strain>
        <strain evidence="11">NC isolate 2 -- Noor lab</strain>
    </source>
</reference>
<organism evidence="10 11">
    <name type="scientific">Megaselia scalaris</name>
    <name type="common">Humpbacked fly</name>
    <name type="synonym">Phora scalaris</name>
    <dbReference type="NCBI Taxonomy" id="36166"/>
    <lineage>
        <taxon>Eukaryota</taxon>
        <taxon>Metazoa</taxon>
        <taxon>Ecdysozoa</taxon>
        <taxon>Arthropoda</taxon>
        <taxon>Hexapoda</taxon>
        <taxon>Insecta</taxon>
        <taxon>Pterygota</taxon>
        <taxon>Neoptera</taxon>
        <taxon>Endopterygota</taxon>
        <taxon>Diptera</taxon>
        <taxon>Brachycera</taxon>
        <taxon>Muscomorpha</taxon>
        <taxon>Platypezoidea</taxon>
        <taxon>Phoridae</taxon>
        <taxon>Megaseliini</taxon>
        <taxon>Megaselia</taxon>
    </lineage>
</organism>
<keyword evidence="6" id="KW-0010">Activator</keyword>
<keyword evidence="7" id="KW-0804">Transcription</keyword>
<dbReference type="GO" id="GO:0016592">
    <property type="term" value="C:mediator complex"/>
    <property type="evidence" value="ECO:0007669"/>
    <property type="project" value="TreeGrafter"/>
</dbReference>
<dbReference type="EMBL" id="CAQQ02051271">
    <property type="status" value="NOT_ANNOTATED_CDS"/>
    <property type="molecule type" value="Genomic_DNA"/>
</dbReference>
<dbReference type="EMBL" id="CAQQ02051273">
    <property type="status" value="NOT_ANNOTATED_CDS"/>
    <property type="molecule type" value="Genomic_DNA"/>
</dbReference>